<sequence>MTVDKLDLRTYSNMSSAFDPFWCKLCITVPKGKRKLLKKILYPLTKWIDPSFEFFNIFESDIQPRNDDKLSRTSEQCEVESVRAPSISVMLFLSENGTMSSKDVQKLFLLPPWAYHHKVELYNVRSPERTAACQEFYEIADDMPLWSVCPVHYGNEHLRVLIYVRNFHQMVEFYRVITDSEMESSKPGFCIFQMCSQPGLDIQVALKYSKYIEPYPISTTRLSFKVKSVESIGAFTGCNLEPAEGNSFIATDPDGNKVQLYQIPNTESSIPTKSVKTRGDKFSEDIKSCRSSDSHDSGRCSDSEIWCSEPEPFRNESFGLNSRTEHVLQIRENCVMPPALNTKNKIKAVYL</sequence>
<name>A0A8W8N0Y5_MAGGI</name>
<protein>
    <recommendedName>
        <fullName evidence="2">FAM124 domain-containing protein</fullName>
    </recommendedName>
</protein>
<dbReference type="Pfam" id="PF15067">
    <property type="entry name" value="FAM124"/>
    <property type="match status" value="1"/>
</dbReference>
<dbReference type="EnsemblMetazoa" id="G4165.1">
    <property type="protein sequence ID" value="G4165.1:cds"/>
    <property type="gene ID" value="G4165"/>
</dbReference>
<evidence type="ECO:0000259" key="2">
    <source>
        <dbReference type="Pfam" id="PF15067"/>
    </source>
</evidence>
<dbReference type="InterPro" id="IPR029068">
    <property type="entry name" value="Glyas_Bleomycin-R_OHBP_Dase"/>
</dbReference>
<evidence type="ECO:0000313" key="3">
    <source>
        <dbReference type="EnsemblMetazoa" id="G4165.4:cds"/>
    </source>
</evidence>
<evidence type="ECO:0000313" key="4">
    <source>
        <dbReference type="Proteomes" id="UP000005408"/>
    </source>
</evidence>
<organism evidence="3 4">
    <name type="scientific">Magallana gigas</name>
    <name type="common">Pacific oyster</name>
    <name type="synonym">Crassostrea gigas</name>
    <dbReference type="NCBI Taxonomy" id="29159"/>
    <lineage>
        <taxon>Eukaryota</taxon>
        <taxon>Metazoa</taxon>
        <taxon>Spiralia</taxon>
        <taxon>Lophotrochozoa</taxon>
        <taxon>Mollusca</taxon>
        <taxon>Bivalvia</taxon>
        <taxon>Autobranchia</taxon>
        <taxon>Pteriomorphia</taxon>
        <taxon>Ostreida</taxon>
        <taxon>Ostreoidea</taxon>
        <taxon>Ostreidae</taxon>
        <taxon>Magallana</taxon>
    </lineage>
</organism>
<dbReference type="PANTHER" id="PTHR14715">
    <property type="entry name" value="FAM124 DOMAIN-CONTAINING PROTEIN-RELATED"/>
    <property type="match status" value="1"/>
</dbReference>
<dbReference type="OrthoDB" id="10023686at2759"/>
<proteinExistence type="inferred from homology"/>
<evidence type="ECO:0000256" key="1">
    <source>
        <dbReference type="ARBA" id="ARBA00006440"/>
    </source>
</evidence>
<dbReference type="InterPro" id="IPR029380">
    <property type="entry name" value="FAM124"/>
</dbReference>
<dbReference type="Gene3D" id="3.10.180.10">
    <property type="entry name" value="2,3-Dihydroxybiphenyl 1,2-Dioxygenase, domain 1"/>
    <property type="match status" value="1"/>
</dbReference>
<dbReference type="EnsemblMetazoa" id="G4165.4">
    <property type="protein sequence ID" value="G4165.4:cds"/>
    <property type="gene ID" value="G4165"/>
</dbReference>
<dbReference type="SUPFAM" id="SSF54593">
    <property type="entry name" value="Glyoxalase/Bleomycin resistance protein/Dihydroxybiphenyl dioxygenase"/>
    <property type="match status" value="1"/>
</dbReference>
<feature type="domain" description="FAM124" evidence="2">
    <location>
        <begin position="25"/>
        <end position="260"/>
    </location>
</feature>
<keyword evidence="4" id="KW-1185">Reference proteome</keyword>
<dbReference type="OMA" id="WSVCPVH"/>
<comment type="similarity">
    <text evidence="1">Belongs to the FAM124 family.</text>
</comment>
<accession>A0A8W8N0Y5</accession>
<dbReference type="AlphaFoldDB" id="A0A8W8N0Y5"/>
<reference evidence="3" key="1">
    <citation type="submission" date="2022-08" db="UniProtKB">
        <authorList>
            <consortium name="EnsemblMetazoa"/>
        </authorList>
    </citation>
    <scope>IDENTIFICATION</scope>
    <source>
        <strain evidence="3">05x7-T-G4-1.051#20</strain>
    </source>
</reference>
<dbReference type="EnsemblMetazoa" id="G4165.3">
    <property type="protein sequence ID" value="G4165.3:cds"/>
    <property type="gene ID" value="G4165"/>
</dbReference>
<dbReference type="PANTHER" id="PTHR14715:SF6">
    <property type="entry name" value="FAM124 DOMAIN-CONTAINING PROTEIN"/>
    <property type="match status" value="1"/>
</dbReference>
<dbReference type="Proteomes" id="UP000005408">
    <property type="component" value="Unassembled WGS sequence"/>
</dbReference>
<dbReference type="EnsemblMetazoa" id="G4165.2">
    <property type="protein sequence ID" value="G4165.2:cds"/>
    <property type="gene ID" value="G4165"/>
</dbReference>
<dbReference type="InterPro" id="IPR046365">
    <property type="entry name" value="FAM124_dom"/>
</dbReference>